<evidence type="ECO:0000256" key="1">
    <source>
        <dbReference type="ARBA" id="ARBA00001286"/>
    </source>
</evidence>
<gene>
    <name evidence="11" type="ORF">D7Z54_03975</name>
</gene>
<comment type="catalytic activity">
    <reaction evidence="7 8">
        <text>a 6-O-methyl-2'-deoxyguanosine in DNA + L-cysteinyl-[protein] = S-methyl-L-cysteinyl-[protein] + a 2'-deoxyguanosine in DNA</text>
        <dbReference type="Rhea" id="RHEA:24000"/>
        <dbReference type="Rhea" id="RHEA-COMP:10131"/>
        <dbReference type="Rhea" id="RHEA-COMP:10132"/>
        <dbReference type="Rhea" id="RHEA-COMP:11367"/>
        <dbReference type="Rhea" id="RHEA-COMP:11368"/>
        <dbReference type="ChEBI" id="CHEBI:29950"/>
        <dbReference type="ChEBI" id="CHEBI:82612"/>
        <dbReference type="ChEBI" id="CHEBI:85445"/>
        <dbReference type="ChEBI" id="CHEBI:85448"/>
        <dbReference type="EC" id="2.1.1.63"/>
    </reaction>
</comment>
<dbReference type="NCBIfam" id="TIGR00589">
    <property type="entry name" value="ogt"/>
    <property type="match status" value="1"/>
</dbReference>
<reference evidence="11 12" key="1">
    <citation type="submission" date="2018-10" db="EMBL/GenBank/DDBJ databases">
        <title>Draft genome sequence of Bacillus salarius IM0101, isolated from a hypersaline soil in Inner Mongolia, China.</title>
        <authorList>
            <person name="Yamprayoonswat W."/>
            <person name="Boonvisut S."/>
            <person name="Jumpathong W."/>
            <person name="Sittihan S."/>
            <person name="Ruangsuj P."/>
            <person name="Wanthongcharoen S."/>
            <person name="Thongpramul N."/>
            <person name="Pimmason S."/>
            <person name="Yu B."/>
            <person name="Yasawong M."/>
        </authorList>
    </citation>
    <scope>NUCLEOTIDE SEQUENCE [LARGE SCALE GENOMIC DNA]</scope>
    <source>
        <strain evidence="11 12">IM0101</strain>
    </source>
</reference>
<keyword evidence="4 8" id="KW-0808">Transferase</keyword>
<keyword evidence="6 8" id="KW-0234">DNA repair</keyword>
<dbReference type="Proteomes" id="UP000275076">
    <property type="component" value="Unassembled WGS sequence"/>
</dbReference>
<evidence type="ECO:0000256" key="6">
    <source>
        <dbReference type="ARBA" id="ARBA00023204"/>
    </source>
</evidence>
<feature type="domain" description="Methylated-DNA-[protein]-cysteine S-methyltransferase DNA binding" evidence="9">
    <location>
        <begin position="92"/>
        <end position="172"/>
    </location>
</feature>
<dbReference type="InterPro" id="IPR001497">
    <property type="entry name" value="MethylDNA_cys_MeTrfase_AS"/>
</dbReference>
<dbReference type="PANTHER" id="PTHR10815:SF5">
    <property type="entry name" value="METHYLATED-DNA--PROTEIN-CYSTEINE METHYLTRANSFERASE"/>
    <property type="match status" value="1"/>
</dbReference>
<comment type="catalytic activity">
    <reaction evidence="1 8">
        <text>a 4-O-methyl-thymidine in DNA + L-cysteinyl-[protein] = a thymidine in DNA + S-methyl-L-cysteinyl-[protein]</text>
        <dbReference type="Rhea" id="RHEA:53428"/>
        <dbReference type="Rhea" id="RHEA-COMP:10131"/>
        <dbReference type="Rhea" id="RHEA-COMP:10132"/>
        <dbReference type="Rhea" id="RHEA-COMP:13555"/>
        <dbReference type="Rhea" id="RHEA-COMP:13556"/>
        <dbReference type="ChEBI" id="CHEBI:29950"/>
        <dbReference type="ChEBI" id="CHEBI:82612"/>
        <dbReference type="ChEBI" id="CHEBI:137386"/>
        <dbReference type="ChEBI" id="CHEBI:137387"/>
        <dbReference type="EC" id="2.1.1.63"/>
    </reaction>
</comment>
<comment type="subcellular location">
    <subcellularLocation>
        <location evidence="8">Cytoplasm</location>
    </subcellularLocation>
</comment>
<dbReference type="EC" id="2.1.1.63" evidence="8"/>
<dbReference type="SUPFAM" id="SSF46767">
    <property type="entry name" value="Methylated DNA-protein cysteine methyltransferase, C-terminal domain"/>
    <property type="match status" value="1"/>
</dbReference>
<dbReference type="AlphaFoldDB" id="A0A3R9QVK4"/>
<dbReference type="InterPro" id="IPR008332">
    <property type="entry name" value="MethylG_MeTrfase_N"/>
</dbReference>
<dbReference type="InterPro" id="IPR036631">
    <property type="entry name" value="MGMT_N_sf"/>
</dbReference>
<dbReference type="HAMAP" id="MF_00772">
    <property type="entry name" value="OGT"/>
    <property type="match status" value="1"/>
</dbReference>
<protein>
    <recommendedName>
        <fullName evidence="8">Methylated-DNA--protein-cysteine methyltransferase</fullName>
        <ecNumber evidence="8">2.1.1.63</ecNumber>
    </recommendedName>
    <alternativeName>
        <fullName evidence="8">6-O-methylguanine-DNA methyltransferase</fullName>
        <shortName evidence="8">MGMT</shortName>
    </alternativeName>
    <alternativeName>
        <fullName evidence="8">O-6-methylguanine-DNA-alkyltransferase</fullName>
    </alternativeName>
</protein>
<dbReference type="GO" id="GO:0032259">
    <property type="term" value="P:methylation"/>
    <property type="evidence" value="ECO:0007669"/>
    <property type="project" value="UniProtKB-KW"/>
</dbReference>
<evidence type="ECO:0000313" key="12">
    <source>
        <dbReference type="Proteomes" id="UP000275076"/>
    </source>
</evidence>
<dbReference type="Gene3D" id="3.30.160.70">
    <property type="entry name" value="Methylated DNA-protein cysteine methyltransferase domain"/>
    <property type="match status" value="1"/>
</dbReference>
<dbReference type="FunFam" id="1.10.10.10:FF:000337">
    <property type="entry name" value="Methylated-DNA--protein-cysteine methyltransferase"/>
    <property type="match status" value="1"/>
</dbReference>
<comment type="function">
    <text evidence="8">Involved in the cellular defense against the biological effects of O6-methylguanine (O6-MeG) and O4-methylthymine (O4-MeT) in DNA. Repairs the methylated nucleobase in DNA by stoichiometrically transferring the methyl group to a cysteine residue in the enzyme. This is a suicide reaction: the enzyme is irreversibly inactivated.</text>
</comment>
<dbReference type="InterPro" id="IPR036388">
    <property type="entry name" value="WH-like_DNA-bd_sf"/>
</dbReference>
<feature type="domain" description="Methylguanine DNA methyltransferase ribonuclease-like" evidence="10">
    <location>
        <begin position="8"/>
        <end position="88"/>
    </location>
</feature>
<comment type="caution">
    <text evidence="11">The sequence shown here is derived from an EMBL/GenBank/DDBJ whole genome shotgun (WGS) entry which is preliminary data.</text>
</comment>
<dbReference type="PANTHER" id="PTHR10815">
    <property type="entry name" value="METHYLATED-DNA--PROTEIN-CYSTEINE METHYLTRANSFERASE"/>
    <property type="match status" value="1"/>
</dbReference>
<evidence type="ECO:0000256" key="5">
    <source>
        <dbReference type="ARBA" id="ARBA00022763"/>
    </source>
</evidence>
<comment type="miscellaneous">
    <text evidence="8">This enzyme catalyzes only one turnover and therefore is not strictly catalytic. According to one definition, an enzyme is a biocatalyst that acts repeatedly and over many reaction cycles.</text>
</comment>
<organism evidence="11 12">
    <name type="scientific">Salibacterium salarium</name>
    <dbReference type="NCBI Taxonomy" id="284579"/>
    <lineage>
        <taxon>Bacteria</taxon>
        <taxon>Bacillati</taxon>
        <taxon>Bacillota</taxon>
        <taxon>Bacilli</taxon>
        <taxon>Bacillales</taxon>
        <taxon>Bacillaceae</taxon>
    </lineage>
</organism>
<comment type="similarity">
    <text evidence="8">Belongs to the MGMT family.</text>
</comment>
<evidence type="ECO:0000256" key="2">
    <source>
        <dbReference type="ARBA" id="ARBA00022490"/>
    </source>
</evidence>
<dbReference type="PROSITE" id="PS00374">
    <property type="entry name" value="MGMT"/>
    <property type="match status" value="1"/>
</dbReference>
<keyword evidence="12" id="KW-1185">Reference proteome</keyword>
<dbReference type="InterPro" id="IPR023546">
    <property type="entry name" value="MGMT"/>
</dbReference>
<dbReference type="Pfam" id="PF01035">
    <property type="entry name" value="DNA_binding_1"/>
    <property type="match status" value="1"/>
</dbReference>
<dbReference type="SUPFAM" id="SSF53155">
    <property type="entry name" value="Methylated DNA-protein cysteine methyltransferase domain"/>
    <property type="match status" value="1"/>
</dbReference>
<dbReference type="CDD" id="cd06445">
    <property type="entry name" value="ATase"/>
    <property type="match status" value="1"/>
</dbReference>
<evidence type="ECO:0000259" key="9">
    <source>
        <dbReference type="Pfam" id="PF01035"/>
    </source>
</evidence>
<sequence length="178" mass="19901">MEEAENYLFYSQMNTSIGPITIAASNKGVCALYFGESEEIINGMKPWIQKYKIGDAFQEDTNILEVAKKQLHEYFDGDRTEFDMPLDLYGTSFQRSTWKALQQIPYGETRSYKQIAEEIGSPRAVRAIGSANNKNPISIIVPCHRVIGSNGTMVGYGSGIDKKEYLLRLEGALQPVSS</sequence>
<dbReference type="Pfam" id="PF02870">
    <property type="entry name" value="Methyltransf_1N"/>
    <property type="match status" value="1"/>
</dbReference>
<proteinExistence type="inferred from homology"/>
<name>A0A3R9QVK4_9BACI</name>
<dbReference type="InterPro" id="IPR036217">
    <property type="entry name" value="MethylDNA_cys_MeTrfase_DNAb"/>
</dbReference>
<evidence type="ECO:0000256" key="3">
    <source>
        <dbReference type="ARBA" id="ARBA00022603"/>
    </source>
</evidence>
<dbReference type="GO" id="GO:0005737">
    <property type="term" value="C:cytoplasm"/>
    <property type="evidence" value="ECO:0007669"/>
    <property type="project" value="UniProtKB-SubCell"/>
</dbReference>
<keyword evidence="3 8" id="KW-0489">Methyltransferase</keyword>
<dbReference type="OrthoDB" id="9802228at2"/>
<dbReference type="InterPro" id="IPR014048">
    <property type="entry name" value="MethylDNA_cys_MeTrfase_DNA-bd"/>
</dbReference>
<keyword evidence="2 8" id="KW-0963">Cytoplasm</keyword>
<evidence type="ECO:0000259" key="10">
    <source>
        <dbReference type="Pfam" id="PF02870"/>
    </source>
</evidence>
<keyword evidence="5 8" id="KW-0227">DNA damage</keyword>
<dbReference type="GO" id="GO:0003908">
    <property type="term" value="F:methylated-DNA-[protein]-cysteine S-methyltransferase activity"/>
    <property type="evidence" value="ECO:0007669"/>
    <property type="project" value="UniProtKB-UniRule"/>
</dbReference>
<dbReference type="Gene3D" id="1.10.10.10">
    <property type="entry name" value="Winged helix-like DNA-binding domain superfamily/Winged helix DNA-binding domain"/>
    <property type="match status" value="1"/>
</dbReference>
<evidence type="ECO:0000256" key="4">
    <source>
        <dbReference type="ARBA" id="ARBA00022679"/>
    </source>
</evidence>
<evidence type="ECO:0000313" key="11">
    <source>
        <dbReference type="EMBL" id="RSL34331.1"/>
    </source>
</evidence>
<dbReference type="EMBL" id="RBVX01000003">
    <property type="protein sequence ID" value="RSL34331.1"/>
    <property type="molecule type" value="Genomic_DNA"/>
</dbReference>
<evidence type="ECO:0000256" key="8">
    <source>
        <dbReference type="HAMAP-Rule" id="MF_00772"/>
    </source>
</evidence>
<evidence type="ECO:0000256" key="7">
    <source>
        <dbReference type="ARBA" id="ARBA00049348"/>
    </source>
</evidence>
<dbReference type="GO" id="GO:0006307">
    <property type="term" value="P:DNA alkylation repair"/>
    <property type="evidence" value="ECO:0007669"/>
    <property type="project" value="UniProtKB-UniRule"/>
</dbReference>
<accession>A0A3R9QVK4</accession>
<feature type="active site" description="Nucleophile; methyl group acceptor" evidence="8">
    <location>
        <position position="143"/>
    </location>
</feature>
<dbReference type="RefSeq" id="WP_125554567.1">
    <property type="nucleotide sequence ID" value="NZ_RBVX01000003.1"/>
</dbReference>